<evidence type="ECO:0000313" key="1">
    <source>
        <dbReference type="EMBL" id="CUS89525.1"/>
    </source>
</evidence>
<accession>A0A0P1LB71</accession>
<dbReference type="RefSeq" id="WP_075426368.1">
    <property type="nucleotide sequence ID" value="NZ_CZVI01000018.1"/>
</dbReference>
<dbReference type="InterPro" id="IPR053154">
    <property type="entry name" value="c-di-AMP_regulator"/>
</dbReference>
<dbReference type="EMBL" id="CZVI01000018">
    <property type="protein sequence ID" value="CUS89525.1"/>
    <property type="molecule type" value="Genomic_DNA"/>
</dbReference>
<sequence length="305" mass="35126">MKRYVSFIVATLFAFFLWFAVNLNGEYEENFKAKIIIKNLQSEKAIKVDYPEFVNLKVKGQGWKILPFYFFSRPYITIDLSNVGWRLQVNLLNDRRVHISLPSDVYLIQVEPESLKLEFDRKVEKKVPVVFLHEIKDNNSDFAYPPRVFPDSVTISGAESIVSSIESISTKKLLIEKLGQETETNIELLNPNERLLKLSHNSVRVKFLVEQVAEREFTIPVEVTEIPPDKEVILFPPDIRVVVRGTLSKLVSAEANINTTIKALVSYRDVVNDKTGLVRPRIILPEYFNLISVSPEGLEYIIRQK</sequence>
<accession>A0A0P1M6U0</accession>
<proteinExistence type="predicted"/>
<dbReference type="OrthoDB" id="9812585at2"/>
<name>A0A0P1M6U0_9BACT</name>
<gene>
    <name evidence="2" type="ORF">JGI4_01188</name>
    <name evidence="1" type="ORF">JGI8_01318</name>
</gene>
<accession>A0A0P1LIC3</accession>
<dbReference type="Proteomes" id="UP000182011">
    <property type="component" value="Unassembled WGS sequence"/>
</dbReference>
<accession>A0A0S4N1W0</accession>
<dbReference type="InterPro" id="IPR012505">
    <property type="entry name" value="YbbR"/>
</dbReference>
<dbReference type="STRING" id="1633631.GCA_001442925_01183"/>
<evidence type="ECO:0000313" key="3">
    <source>
        <dbReference type="Proteomes" id="UP000182011"/>
    </source>
</evidence>
<dbReference type="Gene3D" id="2.170.120.40">
    <property type="entry name" value="YbbR-like domain"/>
    <property type="match status" value="1"/>
</dbReference>
<dbReference type="PANTHER" id="PTHR37804">
    <property type="entry name" value="CDAA REGULATORY PROTEIN CDAR"/>
    <property type="match status" value="1"/>
</dbReference>
<protein>
    <submittedName>
        <fullName evidence="2">YbbR-like protein</fullName>
    </submittedName>
</protein>
<dbReference type="Proteomes" id="UP000182200">
    <property type="component" value="Unassembled WGS sequence"/>
</dbReference>
<dbReference type="EMBL" id="FAOP01000005">
    <property type="protein sequence ID" value="CUU05198.1"/>
    <property type="molecule type" value="Genomic_DNA"/>
</dbReference>
<evidence type="ECO:0000313" key="4">
    <source>
        <dbReference type="Proteomes" id="UP000182200"/>
    </source>
</evidence>
<dbReference type="Pfam" id="PF07949">
    <property type="entry name" value="YbbR"/>
    <property type="match status" value="1"/>
</dbReference>
<organism evidence="2 3">
    <name type="scientific">Candidatus Kryptonium thompsonii</name>
    <dbReference type="NCBI Taxonomy" id="1633631"/>
    <lineage>
        <taxon>Bacteria</taxon>
        <taxon>Pseudomonadati</taxon>
        <taxon>Candidatus Kryptoniota</taxon>
        <taxon>Candidatus Kryptonium</taxon>
    </lineage>
</organism>
<dbReference type="AlphaFoldDB" id="A0A0P1M6U0"/>
<reference evidence="2 3" key="1">
    <citation type="submission" date="2015-11" db="EMBL/GenBank/DDBJ databases">
        <authorList>
            <person name="Zhang Y."/>
            <person name="Guo Z."/>
        </authorList>
    </citation>
    <scope>NUCLEOTIDE SEQUENCE [LARGE SCALE GENOMIC DNA]</scope>
    <source>
        <strain evidence="2">JGI-4</strain>
    </source>
</reference>
<keyword evidence="4" id="KW-1185">Reference proteome</keyword>
<dbReference type="Gene3D" id="2.170.120.30">
    <property type="match status" value="1"/>
</dbReference>
<evidence type="ECO:0000313" key="2">
    <source>
        <dbReference type="EMBL" id="CUU05198.1"/>
    </source>
</evidence>
<dbReference type="PANTHER" id="PTHR37804:SF1">
    <property type="entry name" value="CDAA REGULATORY PROTEIN CDAR"/>
    <property type="match status" value="1"/>
</dbReference>
<accession>A0A0P1M4B8</accession>
<reference evidence="1 4" key="2">
    <citation type="submission" date="2015-11" db="EMBL/GenBank/DDBJ databases">
        <authorList>
            <person name="Varghese N."/>
        </authorList>
    </citation>
    <scope>NUCLEOTIDE SEQUENCE [LARGE SCALE GENOMIC DNA]</scope>
    <source>
        <strain evidence="1 4">JGI-8</strain>
    </source>
</reference>
<accession>A0A0P1P6R3</accession>